<evidence type="ECO:0000256" key="6">
    <source>
        <dbReference type="ARBA" id="ARBA00018569"/>
    </source>
</evidence>
<dbReference type="InterPro" id="IPR001509">
    <property type="entry name" value="Epimerase_deHydtase"/>
</dbReference>
<dbReference type="InterPro" id="IPR036291">
    <property type="entry name" value="NAD(P)-bd_dom_sf"/>
</dbReference>
<dbReference type="Pfam" id="PF01370">
    <property type="entry name" value="Epimerase"/>
    <property type="match status" value="1"/>
</dbReference>
<dbReference type="InterPro" id="IPR005886">
    <property type="entry name" value="UDP_G4E"/>
</dbReference>
<evidence type="ECO:0000256" key="9">
    <source>
        <dbReference type="ARBA" id="ARBA00023277"/>
    </source>
</evidence>
<evidence type="ECO:0000256" key="10">
    <source>
        <dbReference type="RuleBase" id="RU366046"/>
    </source>
</evidence>
<evidence type="ECO:0000256" key="8">
    <source>
        <dbReference type="ARBA" id="ARBA00023235"/>
    </source>
</evidence>
<dbReference type="NCBIfam" id="TIGR01179">
    <property type="entry name" value="galE"/>
    <property type="match status" value="1"/>
</dbReference>
<dbReference type="SUPFAM" id="SSF51735">
    <property type="entry name" value="NAD(P)-binding Rossmann-fold domains"/>
    <property type="match status" value="1"/>
</dbReference>
<evidence type="ECO:0000259" key="11">
    <source>
        <dbReference type="Pfam" id="PF01370"/>
    </source>
</evidence>
<reference evidence="12 13" key="1">
    <citation type="submission" date="2017-09" db="EMBL/GenBank/DDBJ databases">
        <title>Depth-based differentiation of microbial function through sediment-hosted aquifers and enrichment of novel symbionts in the deep terrestrial subsurface.</title>
        <authorList>
            <person name="Probst A.J."/>
            <person name="Ladd B."/>
            <person name="Jarett J.K."/>
            <person name="Geller-Mcgrath D.E."/>
            <person name="Sieber C.M."/>
            <person name="Emerson J.B."/>
            <person name="Anantharaman K."/>
            <person name="Thomas B.C."/>
            <person name="Malmstrom R."/>
            <person name="Stieglmeier M."/>
            <person name="Klingl A."/>
            <person name="Woyke T."/>
            <person name="Ryan C.M."/>
            <person name="Banfield J.F."/>
        </authorList>
    </citation>
    <scope>NUCLEOTIDE SEQUENCE [LARGE SCALE GENOMIC DNA]</scope>
    <source>
        <strain evidence="12">CG23_combo_of_CG06-09_8_20_14_all_34_8</strain>
    </source>
</reference>
<comment type="catalytic activity">
    <reaction evidence="1 10">
        <text>UDP-alpha-D-glucose = UDP-alpha-D-galactose</text>
        <dbReference type="Rhea" id="RHEA:22168"/>
        <dbReference type="ChEBI" id="CHEBI:58885"/>
        <dbReference type="ChEBI" id="CHEBI:66914"/>
        <dbReference type="EC" id="5.1.3.2"/>
    </reaction>
</comment>
<dbReference type="PANTHER" id="PTHR43725:SF53">
    <property type="entry name" value="UDP-ARABINOSE 4-EPIMERASE 1"/>
    <property type="match status" value="1"/>
</dbReference>
<evidence type="ECO:0000256" key="1">
    <source>
        <dbReference type="ARBA" id="ARBA00000083"/>
    </source>
</evidence>
<sequence length="320" mass="35609">MKILVTGGLGYIGSIVAKQLRESGFEVVIYDHAIKHSPIESNNQIFIKGDTTDYELLKKTLVENNIQAVLHFAAYIEAGESMQNPGKYFSNNVYGSLQLLRAMADCQVKRLIFSSTAAVYGEPESVPIAETASKKPVNAYGQSKLMVEQMLPWFEKSYGINSIVIRYFNACGALLDGSMGEMHNPETHLIPNILLAVKENRTFMLFGNDYPTADGTCVRDYIHVLDLASAHITALQALINGHKSDIYNAGTGNGYSNKQIVDTVEQVTGKKVQVEYRPRRLGDSAQLIADSGKLKKEFNWQTKYSDLQTIISSAWKWHNT</sequence>
<dbReference type="PANTHER" id="PTHR43725">
    <property type="entry name" value="UDP-GLUCOSE 4-EPIMERASE"/>
    <property type="match status" value="1"/>
</dbReference>
<comment type="subunit">
    <text evidence="10">Homodimer.</text>
</comment>
<dbReference type="EC" id="5.1.3.2" evidence="5 10"/>
<evidence type="ECO:0000313" key="12">
    <source>
        <dbReference type="EMBL" id="PIP52938.1"/>
    </source>
</evidence>
<evidence type="ECO:0000256" key="5">
    <source>
        <dbReference type="ARBA" id="ARBA00013189"/>
    </source>
</evidence>
<evidence type="ECO:0000256" key="2">
    <source>
        <dbReference type="ARBA" id="ARBA00001911"/>
    </source>
</evidence>
<evidence type="ECO:0000256" key="7">
    <source>
        <dbReference type="ARBA" id="ARBA00023027"/>
    </source>
</evidence>
<dbReference type="Gene3D" id="3.90.25.10">
    <property type="entry name" value="UDP-galactose 4-epimerase, domain 1"/>
    <property type="match status" value="1"/>
</dbReference>
<keyword evidence="7 10" id="KW-0520">NAD</keyword>
<dbReference type="AlphaFoldDB" id="A0A2H0B7N2"/>
<comment type="pathway">
    <text evidence="3 10">Carbohydrate metabolism; galactose metabolism.</text>
</comment>
<dbReference type="EMBL" id="PCSR01000089">
    <property type="protein sequence ID" value="PIP52938.1"/>
    <property type="molecule type" value="Genomic_DNA"/>
</dbReference>
<dbReference type="GO" id="GO:0003978">
    <property type="term" value="F:UDP-glucose 4-epimerase activity"/>
    <property type="evidence" value="ECO:0007669"/>
    <property type="project" value="UniProtKB-UniRule"/>
</dbReference>
<comment type="similarity">
    <text evidence="4 10">Belongs to the NAD(P)-dependent epimerase/dehydratase family.</text>
</comment>
<keyword evidence="9 10" id="KW-0119">Carbohydrate metabolism</keyword>
<organism evidence="12 13">
    <name type="scientific">Candidatus Beckwithbacteria bacterium CG23_combo_of_CG06-09_8_20_14_all_34_8</name>
    <dbReference type="NCBI Taxonomy" id="1974497"/>
    <lineage>
        <taxon>Bacteria</taxon>
        <taxon>Candidatus Beckwithiibacteriota</taxon>
    </lineage>
</organism>
<dbReference type="GO" id="GO:0033499">
    <property type="term" value="P:galactose catabolic process via UDP-galactose, Leloir pathway"/>
    <property type="evidence" value="ECO:0007669"/>
    <property type="project" value="TreeGrafter"/>
</dbReference>
<evidence type="ECO:0000313" key="13">
    <source>
        <dbReference type="Proteomes" id="UP000229459"/>
    </source>
</evidence>
<dbReference type="Proteomes" id="UP000229459">
    <property type="component" value="Unassembled WGS sequence"/>
</dbReference>
<gene>
    <name evidence="12" type="primary">galE</name>
    <name evidence="12" type="ORF">COX08_03775</name>
</gene>
<proteinExistence type="inferred from homology"/>
<evidence type="ECO:0000256" key="4">
    <source>
        <dbReference type="ARBA" id="ARBA00007637"/>
    </source>
</evidence>
<dbReference type="Gene3D" id="3.40.50.720">
    <property type="entry name" value="NAD(P)-binding Rossmann-like Domain"/>
    <property type="match status" value="1"/>
</dbReference>
<dbReference type="UniPathway" id="UPA00214"/>
<evidence type="ECO:0000256" key="3">
    <source>
        <dbReference type="ARBA" id="ARBA00004947"/>
    </source>
</evidence>
<comment type="caution">
    <text evidence="12">The sequence shown here is derived from an EMBL/GenBank/DDBJ whole genome shotgun (WGS) entry which is preliminary data.</text>
</comment>
<name>A0A2H0B7N2_9BACT</name>
<protein>
    <recommendedName>
        <fullName evidence="6 10">UDP-glucose 4-epimerase</fullName>
        <ecNumber evidence="5 10">5.1.3.2</ecNumber>
    </recommendedName>
</protein>
<dbReference type="CDD" id="cd05247">
    <property type="entry name" value="UDP_G4E_1_SDR_e"/>
    <property type="match status" value="1"/>
</dbReference>
<feature type="domain" description="NAD-dependent epimerase/dehydratase" evidence="11">
    <location>
        <begin position="3"/>
        <end position="250"/>
    </location>
</feature>
<accession>A0A2H0B7N2</accession>
<comment type="cofactor">
    <cofactor evidence="2 10">
        <name>NAD(+)</name>
        <dbReference type="ChEBI" id="CHEBI:57540"/>
    </cofactor>
</comment>
<keyword evidence="8 10" id="KW-0413">Isomerase</keyword>